<feature type="compositionally biased region" description="Basic and acidic residues" evidence="1">
    <location>
        <begin position="196"/>
        <end position="208"/>
    </location>
</feature>
<dbReference type="OrthoDB" id="10250354at2759"/>
<dbReference type="InterPro" id="IPR042858">
    <property type="entry name" value="DNAJC8"/>
</dbReference>
<dbReference type="Pfam" id="PF00226">
    <property type="entry name" value="DnaJ"/>
    <property type="match status" value="1"/>
</dbReference>
<feature type="region of interest" description="Disordered" evidence="1">
    <location>
        <begin position="1"/>
        <end position="33"/>
    </location>
</feature>
<sequence>MSSSSSSATPPAGKTANGSSCSPPEGDAKTEEEFAHLMEMFEDEVNHLQTAKNKALHKRFAGKDNNDPNYQADRLTSKVFSSAGNIRELSVECYWISEVEFFGLASSGWLDIDASLYEVLLLDPTEEHTDKEIQKQYRRLSLLVHPDKCSHPKAAEAFQVLAKALKDINDPNYNDKYREVIIPHAKKRVLKRRKKENVERMRDGKDPLDLEGEDFNNDVMNECEKILEKEREDEEYANNTAQANEERLHKGAKRVAEERLQANRAKRRWEHGKDARAMGWRMFETNIRTKRFHDMSSHNIEREREHRAERDGRAEGGDTSPEVEEVSDWATREFPTHNMNPHVATQVPSIPTLDTFAITERQEALLIEKLPLETTVADVIELMSRVTREDISEDDVLLMRSSLGRFTGRCAVVNRLVTAERLQAVLPRDVYCRPLDAHDISLFVEQAERFHNLSTDLRRLAMGCEGEVDRVVTLTGLPRTYGRSEVQEILKEHADVEVDPRDIVFRFQRKGHQSDTVYVLCKSVKDSVRVMEKVQEVAVPKRRAYGEAFGCAFVWASRQAIFVPSTGDEMDIALTKKSGPDSRYNVFSAGWHEDVDNEQLEGLLHSLRFYPTSVHRVPQSDGTCAFILKFPSIKLAKCCINRLHRLKKRWRVSKNSSFYAHAQMIDIHWDDEDVYDDERQDIDSDIDEPIEY</sequence>
<dbReference type="GO" id="GO:0005634">
    <property type="term" value="C:nucleus"/>
    <property type="evidence" value="ECO:0007669"/>
    <property type="project" value="TreeGrafter"/>
</dbReference>
<evidence type="ECO:0000256" key="1">
    <source>
        <dbReference type="SAM" id="MobiDB-lite"/>
    </source>
</evidence>
<dbReference type="Proteomes" id="UP000570595">
    <property type="component" value="Unassembled WGS sequence"/>
</dbReference>
<feature type="region of interest" description="Disordered" evidence="1">
    <location>
        <begin position="294"/>
        <end position="324"/>
    </location>
</feature>
<name>A0A7J6LCW7_PEROL</name>
<dbReference type="PANTHER" id="PTHR15606">
    <property type="entry name" value="DNAJ HOMOLOG SUBFAMILY C MEMBER 8/LIPOPOLYSACCHARIDE SPECIFIC RESPONSE-7-RELATED"/>
    <property type="match status" value="1"/>
</dbReference>
<evidence type="ECO:0000259" key="2">
    <source>
        <dbReference type="PROSITE" id="PS50076"/>
    </source>
</evidence>
<dbReference type="AlphaFoldDB" id="A0A7J6LCW7"/>
<feature type="region of interest" description="Disordered" evidence="1">
    <location>
        <begin position="193"/>
        <end position="215"/>
    </location>
</feature>
<dbReference type="InterPro" id="IPR036869">
    <property type="entry name" value="J_dom_sf"/>
</dbReference>
<comment type="caution">
    <text evidence="3">The sequence shown here is derived from an EMBL/GenBank/DDBJ whole genome shotgun (WGS) entry which is preliminary data.</text>
</comment>
<dbReference type="InterPro" id="IPR001623">
    <property type="entry name" value="DnaJ_domain"/>
</dbReference>
<proteinExistence type="predicted"/>
<dbReference type="CDD" id="cd06257">
    <property type="entry name" value="DnaJ"/>
    <property type="match status" value="1"/>
</dbReference>
<feature type="compositionally biased region" description="Basic and acidic residues" evidence="1">
    <location>
        <begin position="294"/>
        <end position="316"/>
    </location>
</feature>
<evidence type="ECO:0000313" key="3">
    <source>
        <dbReference type="EMBL" id="KAF4656840.1"/>
    </source>
</evidence>
<dbReference type="SMART" id="SM00271">
    <property type="entry name" value="DnaJ"/>
    <property type="match status" value="1"/>
</dbReference>
<accession>A0A7J6LCW7</accession>
<organism evidence="3 4">
    <name type="scientific">Perkinsus olseni</name>
    <name type="common">Perkinsus atlanticus</name>
    <dbReference type="NCBI Taxonomy" id="32597"/>
    <lineage>
        <taxon>Eukaryota</taxon>
        <taxon>Sar</taxon>
        <taxon>Alveolata</taxon>
        <taxon>Perkinsozoa</taxon>
        <taxon>Perkinsea</taxon>
        <taxon>Perkinsida</taxon>
        <taxon>Perkinsidae</taxon>
        <taxon>Perkinsus</taxon>
    </lineage>
</organism>
<reference evidence="3 4" key="1">
    <citation type="submission" date="2020-04" db="EMBL/GenBank/DDBJ databases">
        <title>Perkinsus olseni comparative genomics.</title>
        <authorList>
            <person name="Bogema D.R."/>
        </authorList>
    </citation>
    <scope>NUCLEOTIDE SEQUENCE [LARGE SCALE GENOMIC DNA]</scope>
    <source>
        <strain evidence="3">ATCC PRA-179</strain>
    </source>
</reference>
<protein>
    <recommendedName>
        <fullName evidence="2">J domain-containing protein</fullName>
    </recommendedName>
</protein>
<dbReference type="Gene3D" id="1.10.287.110">
    <property type="entry name" value="DnaJ domain"/>
    <property type="match status" value="1"/>
</dbReference>
<dbReference type="EMBL" id="JABAHT010000385">
    <property type="protein sequence ID" value="KAF4656840.1"/>
    <property type="molecule type" value="Genomic_DNA"/>
</dbReference>
<feature type="domain" description="J" evidence="2">
    <location>
        <begin position="115"/>
        <end position="181"/>
    </location>
</feature>
<dbReference type="SUPFAM" id="SSF46565">
    <property type="entry name" value="Chaperone J-domain"/>
    <property type="match status" value="1"/>
</dbReference>
<gene>
    <name evidence="3" type="ORF">FOZ61_006642</name>
</gene>
<evidence type="ECO:0000313" key="4">
    <source>
        <dbReference type="Proteomes" id="UP000570595"/>
    </source>
</evidence>
<dbReference type="PANTHER" id="PTHR15606:SF4">
    <property type="entry name" value="DNAJ HOMOLOG SUBFAMILY C MEMBER 8"/>
    <property type="match status" value="1"/>
</dbReference>
<dbReference type="PROSITE" id="PS50076">
    <property type="entry name" value="DNAJ_2"/>
    <property type="match status" value="1"/>
</dbReference>